<dbReference type="EMBL" id="GECZ01029946">
    <property type="protein sequence ID" value="JAS39823.1"/>
    <property type="molecule type" value="Transcribed_RNA"/>
</dbReference>
<feature type="non-terminal residue" evidence="2">
    <location>
        <position position="1"/>
    </location>
</feature>
<feature type="non-terminal residue" evidence="2">
    <location>
        <position position="110"/>
    </location>
</feature>
<organism evidence="2">
    <name type="scientific">Cuerna arida</name>
    <dbReference type="NCBI Taxonomy" id="1464854"/>
    <lineage>
        <taxon>Eukaryota</taxon>
        <taxon>Metazoa</taxon>
        <taxon>Ecdysozoa</taxon>
        <taxon>Arthropoda</taxon>
        <taxon>Hexapoda</taxon>
        <taxon>Insecta</taxon>
        <taxon>Pterygota</taxon>
        <taxon>Neoptera</taxon>
        <taxon>Paraneoptera</taxon>
        <taxon>Hemiptera</taxon>
        <taxon>Auchenorrhyncha</taxon>
        <taxon>Membracoidea</taxon>
        <taxon>Cicadellidae</taxon>
        <taxon>Cicadellinae</taxon>
        <taxon>Proconiini</taxon>
        <taxon>Cuerna</taxon>
    </lineage>
</organism>
<feature type="region of interest" description="Disordered" evidence="1">
    <location>
        <begin position="64"/>
        <end position="110"/>
    </location>
</feature>
<gene>
    <name evidence="2" type="ORF">g.47743</name>
</gene>
<evidence type="ECO:0000313" key="2">
    <source>
        <dbReference type="EMBL" id="JAS39823.1"/>
    </source>
</evidence>
<feature type="compositionally biased region" description="Basic and acidic residues" evidence="1">
    <location>
        <begin position="86"/>
        <end position="110"/>
    </location>
</feature>
<name>A0A1B6EPT1_9HEMI</name>
<dbReference type="AlphaFoldDB" id="A0A1B6EPT1"/>
<protein>
    <submittedName>
        <fullName evidence="2">Uncharacterized protein</fullName>
    </submittedName>
</protein>
<reference evidence="2" key="1">
    <citation type="submission" date="2015-11" db="EMBL/GenBank/DDBJ databases">
        <title>De novo transcriptome assembly of four potential Pierce s Disease insect vectors from Arizona vineyards.</title>
        <authorList>
            <person name="Tassone E.E."/>
        </authorList>
    </citation>
    <scope>NUCLEOTIDE SEQUENCE</scope>
</reference>
<accession>A0A1B6EPT1</accession>
<sequence>SLMPFRKIVPISAKHSSIARHPSQRVDYLPNEALAPSSRRHPKLAAVGSSSKYVTAITNVISSPSLEMEEEYEAERKKKRKKEKKSKKDKDKHDKKVKDAEKDRERERER</sequence>
<evidence type="ECO:0000256" key="1">
    <source>
        <dbReference type="SAM" id="MobiDB-lite"/>
    </source>
</evidence>
<proteinExistence type="predicted"/>